<dbReference type="Pfam" id="PF13579">
    <property type="entry name" value="Glyco_trans_4_4"/>
    <property type="match status" value="1"/>
</dbReference>
<dbReference type="PANTHER" id="PTHR12526">
    <property type="entry name" value="GLYCOSYLTRANSFERASE"/>
    <property type="match status" value="1"/>
</dbReference>
<evidence type="ECO:0000259" key="2">
    <source>
        <dbReference type="Pfam" id="PF13579"/>
    </source>
</evidence>
<protein>
    <submittedName>
        <fullName evidence="3">Glycosyltransferase family 4 protein</fullName>
    </submittedName>
</protein>
<comment type="caution">
    <text evidence="3">The sequence shown here is derived from an EMBL/GenBank/DDBJ whole genome shotgun (WGS) entry which is preliminary data.</text>
</comment>
<keyword evidence="3" id="KW-0808">Transferase</keyword>
<dbReference type="GO" id="GO:0016757">
    <property type="term" value="F:glycosyltransferase activity"/>
    <property type="evidence" value="ECO:0007669"/>
    <property type="project" value="InterPro"/>
</dbReference>
<gene>
    <name evidence="3" type="ORF">F9B85_03825</name>
</gene>
<dbReference type="EMBL" id="WBXO01000002">
    <property type="protein sequence ID" value="KAB2953756.1"/>
    <property type="molecule type" value="Genomic_DNA"/>
</dbReference>
<dbReference type="Proteomes" id="UP000468766">
    <property type="component" value="Unassembled WGS sequence"/>
</dbReference>
<evidence type="ECO:0000259" key="1">
    <source>
        <dbReference type="Pfam" id="PF00534"/>
    </source>
</evidence>
<dbReference type="InterPro" id="IPR028098">
    <property type="entry name" value="Glyco_trans_4-like_N"/>
</dbReference>
<feature type="domain" description="Glycosyl transferase family 1" evidence="1">
    <location>
        <begin position="217"/>
        <end position="379"/>
    </location>
</feature>
<dbReference type="OrthoDB" id="9811902at2"/>
<dbReference type="Pfam" id="PF00534">
    <property type="entry name" value="Glycos_transf_1"/>
    <property type="match status" value="1"/>
</dbReference>
<dbReference type="CDD" id="cd03794">
    <property type="entry name" value="GT4_WbuB-like"/>
    <property type="match status" value="1"/>
</dbReference>
<evidence type="ECO:0000313" key="3">
    <source>
        <dbReference type="EMBL" id="KAB2953756.1"/>
    </source>
</evidence>
<keyword evidence="4" id="KW-1185">Reference proteome</keyword>
<dbReference type="PANTHER" id="PTHR12526:SF638">
    <property type="entry name" value="SPORE COAT PROTEIN SA"/>
    <property type="match status" value="1"/>
</dbReference>
<reference evidence="3 4" key="1">
    <citation type="submission" date="2019-10" db="EMBL/GenBank/DDBJ databases">
        <title>Whole-genome sequence of the extremophile Heliorestis acidaminivorans DSM 24790.</title>
        <authorList>
            <person name="Kyndt J.A."/>
            <person name="Meyer T.E."/>
        </authorList>
    </citation>
    <scope>NUCLEOTIDE SEQUENCE [LARGE SCALE GENOMIC DNA]</scope>
    <source>
        <strain evidence="3 4">DSM 24790</strain>
    </source>
</reference>
<sequence>MHILYIHQYFNTPERGGGTRSYEFARRLVQKGHKVTMITGMRSFDSNSPQGKSTTKDIDGIQVIYLDTDYSNYMSHGGRMKSFLRFAREALIAGKKVEDFELVFATSTPLTVALPGIRLAKLHNVPLVFEVRDLWPEVPIQVGAIKNPFMIKMLKWFEQYTYNYAKHVVALSPGMSQGVIDTGISKEKVTMIPNCCDLKIFDPQKDLQDRLKKYQLPDTAIVAYCGAISDANAPDLMIEAAEILQKKKVPVTLVLAGEGRQKPKLEEMTRGKNLKNVLFLGHVSKQDVAALYHRAISSLVLFKGLPILSTNSPNKFFDALSAGTPVITNMGGWVGNLVEKNKIGYSVEKENPQALADAIESIVNLDVENRKAMGNNARKLAESQFSRDDMADKLEKIFQKVVNENK</sequence>
<dbReference type="AlphaFoldDB" id="A0A6I0EZ20"/>
<proteinExistence type="predicted"/>
<dbReference type="SUPFAM" id="SSF53756">
    <property type="entry name" value="UDP-Glycosyltransferase/glycogen phosphorylase"/>
    <property type="match status" value="1"/>
</dbReference>
<evidence type="ECO:0000313" key="4">
    <source>
        <dbReference type="Proteomes" id="UP000468766"/>
    </source>
</evidence>
<dbReference type="Gene3D" id="3.40.50.2000">
    <property type="entry name" value="Glycogen Phosphorylase B"/>
    <property type="match status" value="2"/>
</dbReference>
<dbReference type="RefSeq" id="WP_151618709.1">
    <property type="nucleotide sequence ID" value="NZ_WBXO01000002.1"/>
</dbReference>
<name>A0A6I0EZ20_9FIRM</name>
<organism evidence="3 4">
    <name type="scientific">Heliorestis acidaminivorans</name>
    <dbReference type="NCBI Taxonomy" id="553427"/>
    <lineage>
        <taxon>Bacteria</taxon>
        <taxon>Bacillati</taxon>
        <taxon>Bacillota</taxon>
        <taxon>Clostridia</taxon>
        <taxon>Eubacteriales</taxon>
        <taxon>Heliobacteriaceae</taxon>
        <taxon>Heliorestis</taxon>
    </lineage>
</organism>
<dbReference type="InterPro" id="IPR001296">
    <property type="entry name" value="Glyco_trans_1"/>
</dbReference>
<feature type="domain" description="Glycosyltransferase subfamily 4-like N-terminal" evidence="2">
    <location>
        <begin position="16"/>
        <end position="195"/>
    </location>
</feature>
<accession>A0A6I0EZ20</accession>